<comment type="caution">
    <text evidence="2">The sequence shown here is derived from an EMBL/GenBank/DDBJ whole genome shotgun (WGS) entry which is preliminary data.</text>
</comment>
<dbReference type="OrthoDB" id="429813at2759"/>
<accession>A0A8S0ZQ31</accession>
<organism evidence="2 3">
    <name type="scientific">Arctia plantaginis</name>
    <name type="common">Wood tiger moth</name>
    <name type="synonym">Phalaena plantaginis</name>
    <dbReference type="NCBI Taxonomy" id="874455"/>
    <lineage>
        <taxon>Eukaryota</taxon>
        <taxon>Metazoa</taxon>
        <taxon>Ecdysozoa</taxon>
        <taxon>Arthropoda</taxon>
        <taxon>Hexapoda</taxon>
        <taxon>Insecta</taxon>
        <taxon>Pterygota</taxon>
        <taxon>Neoptera</taxon>
        <taxon>Endopterygota</taxon>
        <taxon>Lepidoptera</taxon>
        <taxon>Glossata</taxon>
        <taxon>Ditrysia</taxon>
        <taxon>Noctuoidea</taxon>
        <taxon>Erebidae</taxon>
        <taxon>Arctiinae</taxon>
        <taxon>Arctia</taxon>
    </lineage>
</organism>
<dbReference type="Proteomes" id="UP000494256">
    <property type="component" value="Unassembled WGS sequence"/>
</dbReference>
<name>A0A8S0ZQ31_ARCPL</name>
<evidence type="ECO:0000256" key="1">
    <source>
        <dbReference type="SAM" id="MobiDB-lite"/>
    </source>
</evidence>
<feature type="region of interest" description="Disordered" evidence="1">
    <location>
        <begin position="1"/>
        <end position="29"/>
    </location>
</feature>
<evidence type="ECO:0000313" key="2">
    <source>
        <dbReference type="EMBL" id="CAB3235258.1"/>
    </source>
</evidence>
<feature type="compositionally biased region" description="Basic residues" evidence="1">
    <location>
        <begin position="1"/>
        <end position="19"/>
    </location>
</feature>
<evidence type="ECO:0000313" key="3">
    <source>
        <dbReference type="Proteomes" id="UP000494256"/>
    </source>
</evidence>
<proteinExistence type="predicted"/>
<protein>
    <submittedName>
        <fullName evidence="2">Uncharacterized protein</fullName>
    </submittedName>
</protein>
<reference evidence="2 3" key="1">
    <citation type="submission" date="2020-04" db="EMBL/GenBank/DDBJ databases">
        <authorList>
            <person name="Wallbank WR R."/>
            <person name="Pardo Diaz C."/>
            <person name="Kozak K."/>
            <person name="Martin S."/>
            <person name="Jiggins C."/>
            <person name="Moest M."/>
            <person name="Warren A I."/>
            <person name="Byers J.R.P. K."/>
            <person name="Montejo-Kovacevich G."/>
            <person name="Yen C E."/>
        </authorList>
    </citation>
    <scope>NUCLEOTIDE SEQUENCE [LARGE SCALE GENOMIC DNA]</scope>
</reference>
<dbReference type="EMBL" id="CADEBD010000299">
    <property type="protein sequence ID" value="CAB3235258.1"/>
    <property type="molecule type" value="Genomic_DNA"/>
</dbReference>
<dbReference type="AlphaFoldDB" id="A0A8S0ZQ31"/>
<sequence>MGKSKNPTKRKSSGHHHKDKSGSRTRAVNLEGVAENPLKLLKLLHYNRLMLNQHFDAREHARRRRRGLINGIGYVANSLFGVLDERFAEQYKSDIQLVKRKEQHLANLIKNHHAKIYGWN</sequence>
<gene>
    <name evidence="2" type="ORF">APLA_LOCUS6927</name>
</gene>